<dbReference type="EMBL" id="APCN01004394">
    <property type="status" value="NOT_ANNOTATED_CDS"/>
    <property type="molecule type" value="Genomic_DNA"/>
</dbReference>
<proteinExistence type="predicted"/>
<sequence>MRKSQLSSPLKLSQTSGKSHHAQLITQKPLKISTILYHTLHNVTVTGVTAHTCHSAFRLTLAYKVDQFSTSTMQHTCPTIIAHPIYLGAASQKKHRAHTTRHCWPSDKSCKRTLLTHGRTQATGSDPHKHAAHEEIKQTDSPRSARSARYSPLVLAGWSGVVVAHTRSREIL</sequence>
<evidence type="ECO:0000313" key="3">
    <source>
        <dbReference type="Proteomes" id="UP000075840"/>
    </source>
</evidence>
<accession>A0A182IFE7</accession>
<name>A0A182IFE7_ANOAR</name>
<feature type="compositionally biased region" description="Low complexity" evidence="1">
    <location>
        <begin position="1"/>
        <end position="16"/>
    </location>
</feature>
<feature type="region of interest" description="Disordered" evidence="1">
    <location>
        <begin position="1"/>
        <end position="20"/>
    </location>
</feature>
<dbReference type="VEuPathDB" id="VectorBase:AARA014215"/>
<feature type="compositionally biased region" description="Basic and acidic residues" evidence="1">
    <location>
        <begin position="126"/>
        <end position="140"/>
    </location>
</feature>
<evidence type="ECO:0000256" key="1">
    <source>
        <dbReference type="SAM" id="MobiDB-lite"/>
    </source>
</evidence>
<dbReference type="AlphaFoldDB" id="A0A182IFE7"/>
<organism evidence="2 3">
    <name type="scientific">Anopheles arabiensis</name>
    <name type="common">Mosquito</name>
    <dbReference type="NCBI Taxonomy" id="7173"/>
    <lineage>
        <taxon>Eukaryota</taxon>
        <taxon>Metazoa</taxon>
        <taxon>Ecdysozoa</taxon>
        <taxon>Arthropoda</taxon>
        <taxon>Hexapoda</taxon>
        <taxon>Insecta</taxon>
        <taxon>Pterygota</taxon>
        <taxon>Neoptera</taxon>
        <taxon>Endopterygota</taxon>
        <taxon>Diptera</taxon>
        <taxon>Nematocera</taxon>
        <taxon>Culicoidea</taxon>
        <taxon>Culicidae</taxon>
        <taxon>Anophelinae</taxon>
        <taxon>Anopheles</taxon>
    </lineage>
</organism>
<dbReference type="EnsemblMetazoa" id="AARA014215-RA">
    <property type="protein sequence ID" value="AARA014215-PA"/>
    <property type="gene ID" value="AARA014215"/>
</dbReference>
<dbReference type="Proteomes" id="UP000075840">
    <property type="component" value="Unassembled WGS sequence"/>
</dbReference>
<reference evidence="2" key="1">
    <citation type="submission" date="2022-08" db="UniProtKB">
        <authorList>
            <consortium name="EnsemblMetazoa"/>
        </authorList>
    </citation>
    <scope>IDENTIFICATION</scope>
    <source>
        <strain evidence="2">Dongola</strain>
    </source>
</reference>
<keyword evidence="3" id="KW-1185">Reference proteome</keyword>
<protein>
    <submittedName>
        <fullName evidence="2">Uncharacterized protein</fullName>
    </submittedName>
</protein>
<evidence type="ECO:0000313" key="2">
    <source>
        <dbReference type="EnsemblMetazoa" id="AARA014215-PA"/>
    </source>
</evidence>
<feature type="region of interest" description="Disordered" evidence="1">
    <location>
        <begin position="119"/>
        <end position="145"/>
    </location>
</feature>